<dbReference type="EMBL" id="JBHSKT010000004">
    <property type="protein sequence ID" value="MFC5270698.1"/>
    <property type="molecule type" value="Genomic_DNA"/>
</dbReference>
<dbReference type="PANTHER" id="PTHR12147">
    <property type="entry name" value="METALLOPEPTIDASE M28 FAMILY MEMBER"/>
    <property type="match status" value="1"/>
</dbReference>
<dbReference type="Proteomes" id="UP001596161">
    <property type="component" value="Unassembled WGS sequence"/>
</dbReference>
<dbReference type="Pfam" id="PF02225">
    <property type="entry name" value="PA"/>
    <property type="match status" value="1"/>
</dbReference>
<dbReference type="SUPFAM" id="SSF53187">
    <property type="entry name" value="Zn-dependent exopeptidases"/>
    <property type="match status" value="1"/>
</dbReference>
<protein>
    <submittedName>
        <fullName evidence="4">M28 family peptidase</fullName>
    </submittedName>
</protein>
<accession>A0ABW0E8J6</accession>
<comment type="caution">
    <text evidence="4">The sequence shown here is derived from an EMBL/GenBank/DDBJ whole genome shotgun (WGS) entry which is preliminary data.</text>
</comment>
<evidence type="ECO:0000313" key="5">
    <source>
        <dbReference type="Proteomes" id="UP001596161"/>
    </source>
</evidence>
<keyword evidence="1" id="KW-0732">Signal</keyword>
<evidence type="ECO:0000256" key="1">
    <source>
        <dbReference type="SAM" id="SignalP"/>
    </source>
</evidence>
<reference evidence="5" key="1">
    <citation type="journal article" date="2019" name="Int. J. Syst. Evol. Microbiol.">
        <title>The Global Catalogue of Microorganisms (GCM) 10K type strain sequencing project: providing services to taxonomists for standard genome sequencing and annotation.</title>
        <authorList>
            <consortium name="The Broad Institute Genomics Platform"/>
            <consortium name="The Broad Institute Genome Sequencing Center for Infectious Disease"/>
            <person name="Wu L."/>
            <person name="Ma J."/>
        </authorList>
    </citation>
    <scope>NUCLEOTIDE SEQUENCE [LARGE SCALE GENOMIC DNA]</scope>
    <source>
        <strain evidence="5">KACC 12602</strain>
    </source>
</reference>
<dbReference type="InterPro" id="IPR045175">
    <property type="entry name" value="M28_fam"/>
</dbReference>
<proteinExistence type="predicted"/>
<dbReference type="InterPro" id="IPR007484">
    <property type="entry name" value="Peptidase_M28"/>
</dbReference>
<dbReference type="SUPFAM" id="SSF52025">
    <property type="entry name" value="PA domain"/>
    <property type="match status" value="1"/>
</dbReference>
<feature type="chain" id="PRO_5045967338" evidence="1">
    <location>
        <begin position="22"/>
        <end position="555"/>
    </location>
</feature>
<evidence type="ECO:0000259" key="2">
    <source>
        <dbReference type="Pfam" id="PF02225"/>
    </source>
</evidence>
<dbReference type="Gene3D" id="3.50.30.30">
    <property type="match status" value="1"/>
</dbReference>
<keyword evidence="5" id="KW-1185">Reference proteome</keyword>
<gene>
    <name evidence="4" type="ORF">ACFPIB_08770</name>
</gene>
<feature type="domain" description="PA" evidence="2">
    <location>
        <begin position="154"/>
        <end position="275"/>
    </location>
</feature>
<dbReference type="InterPro" id="IPR003137">
    <property type="entry name" value="PA_domain"/>
</dbReference>
<dbReference type="Gene3D" id="3.40.630.10">
    <property type="entry name" value="Zn peptidases"/>
    <property type="match status" value="2"/>
</dbReference>
<evidence type="ECO:0000313" key="4">
    <source>
        <dbReference type="EMBL" id="MFC5270698.1"/>
    </source>
</evidence>
<dbReference type="Pfam" id="PF04389">
    <property type="entry name" value="Peptidase_M28"/>
    <property type="match status" value="1"/>
</dbReference>
<evidence type="ECO:0000259" key="3">
    <source>
        <dbReference type="Pfam" id="PF04389"/>
    </source>
</evidence>
<dbReference type="InterPro" id="IPR046450">
    <property type="entry name" value="PA_dom_sf"/>
</dbReference>
<feature type="domain" description="Peptidase M28" evidence="3">
    <location>
        <begin position="322"/>
        <end position="536"/>
    </location>
</feature>
<dbReference type="PANTHER" id="PTHR12147:SF26">
    <property type="entry name" value="PEPTIDASE M28 DOMAIN-CONTAINING PROTEIN"/>
    <property type="match status" value="1"/>
</dbReference>
<dbReference type="RefSeq" id="WP_378017063.1">
    <property type="nucleotide sequence ID" value="NZ_JBHSKT010000004.1"/>
</dbReference>
<sequence length="555" mass="62332">MKKNIMLALMAAWFAMPQAEAQKTKRKSKTVALPAEKVEAPAAAAEPTAETFAQTITAADLSAHLHVLASDEYEGRETGKKGQKMAAEYIANHFRENEIPSPATLDNPYYQTFELEESRWEKASLKVGKSDFVFLKDFYLPGDEPTENTQQLDLVFAGYGIETEKHSDYHNLDVNGKTVVILNGEPKDAKGNFLVSGSKKPSAWNSDYRSKLKLAREKGAKNLIIISDQTDQQFQKQVEYLRHRLEKPRLDFPAEKQPGGKTPVVFVSQSVGAAILNSDAKKLQAFKTQVSKAGKPVAAKFKPVKNAMLSAEKTHTPVATENVLGFVEGSDKKDEIIVITAHYDHVGMDPDLKGDQIFNGADDDGSGTSAVLELAQAFMEAKKAGSGPRRSILFMTVTAEEKGLLGSEYYTNNPVYPLQNTVANLNIDMIGRLDKKYAEDKNYVYVIGSDKLSSELHKINEEANQKHTHLQLDYTYNDEDDPNRFYYRSDHYNFAKNNIPVAFYFNGVHEDYHQPGDEVEKILFDKMETITRLVFYTAWEIANRDERIKVDSNKR</sequence>
<organism evidence="4 5">
    <name type="scientific">Adhaeribacter terreus</name>
    <dbReference type="NCBI Taxonomy" id="529703"/>
    <lineage>
        <taxon>Bacteria</taxon>
        <taxon>Pseudomonadati</taxon>
        <taxon>Bacteroidota</taxon>
        <taxon>Cytophagia</taxon>
        <taxon>Cytophagales</taxon>
        <taxon>Hymenobacteraceae</taxon>
        <taxon>Adhaeribacter</taxon>
    </lineage>
</organism>
<name>A0ABW0E8J6_9BACT</name>
<feature type="signal peptide" evidence="1">
    <location>
        <begin position="1"/>
        <end position="21"/>
    </location>
</feature>